<comment type="similarity">
    <text evidence="1">Belongs to the ATP-dependent AMP-binding enzyme family.</text>
</comment>
<accession>A0A1U7LQJ7</accession>
<protein>
    <submittedName>
        <fullName evidence="5">Putative 4-coumarate--CoA ligase 1</fullName>
    </submittedName>
</protein>
<dbReference type="OrthoDB" id="6509636at2759"/>
<keyword evidence="2 5" id="KW-0436">Ligase</keyword>
<dbReference type="PANTHER" id="PTHR24096:SF149">
    <property type="entry name" value="AMP-BINDING DOMAIN-CONTAINING PROTEIN-RELATED"/>
    <property type="match status" value="1"/>
</dbReference>
<evidence type="ECO:0000256" key="2">
    <source>
        <dbReference type="ARBA" id="ARBA00022598"/>
    </source>
</evidence>
<evidence type="ECO:0000313" key="5">
    <source>
        <dbReference type="EMBL" id="OLL24927.1"/>
    </source>
</evidence>
<dbReference type="EMBL" id="LXFE01000568">
    <property type="protein sequence ID" value="OLL24927.1"/>
    <property type="molecule type" value="Genomic_DNA"/>
</dbReference>
<organism evidence="5 6">
    <name type="scientific">Neolecta irregularis (strain DAH-3)</name>
    <dbReference type="NCBI Taxonomy" id="1198029"/>
    <lineage>
        <taxon>Eukaryota</taxon>
        <taxon>Fungi</taxon>
        <taxon>Dikarya</taxon>
        <taxon>Ascomycota</taxon>
        <taxon>Taphrinomycotina</taxon>
        <taxon>Neolectales</taxon>
        <taxon>Neolectaceae</taxon>
        <taxon>Neolecta</taxon>
    </lineage>
</organism>
<evidence type="ECO:0000259" key="4">
    <source>
        <dbReference type="Pfam" id="PF13193"/>
    </source>
</evidence>
<dbReference type="OMA" id="TSCINKQ"/>
<reference evidence="5 6" key="1">
    <citation type="submission" date="2016-04" db="EMBL/GenBank/DDBJ databases">
        <title>Evolutionary innovation and constraint leading to complex multicellularity in the Ascomycota.</title>
        <authorList>
            <person name="Cisse O."/>
            <person name="Nguyen A."/>
            <person name="Hewitt D.A."/>
            <person name="Jedd G."/>
            <person name="Stajich J.E."/>
        </authorList>
    </citation>
    <scope>NUCLEOTIDE SEQUENCE [LARGE SCALE GENOMIC DNA]</scope>
    <source>
        <strain evidence="5 6">DAH-3</strain>
    </source>
</reference>
<evidence type="ECO:0000256" key="1">
    <source>
        <dbReference type="ARBA" id="ARBA00006432"/>
    </source>
</evidence>
<dbReference type="STRING" id="1198029.A0A1U7LQJ7"/>
<dbReference type="InterPro" id="IPR000873">
    <property type="entry name" value="AMP-dep_synth/lig_dom"/>
</dbReference>
<dbReference type="PANTHER" id="PTHR24096">
    <property type="entry name" value="LONG-CHAIN-FATTY-ACID--COA LIGASE"/>
    <property type="match status" value="1"/>
</dbReference>
<evidence type="ECO:0000259" key="3">
    <source>
        <dbReference type="Pfam" id="PF00501"/>
    </source>
</evidence>
<dbReference type="Pfam" id="PF00501">
    <property type="entry name" value="AMP-binding"/>
    <property type="match status" value="1"/>
</dbReference>
<dbReference type="SUPFAM" id="SSF56801">
    <property type="entry name" value="Acetyl-CoA synthetase-like"/>
    <property type="match status" value="1"/>
</dbReference>
<evidence type="ECO:0000313" key="6">
    <source>
        <dbReference type="Proteomes" id="UP000186594"/>
    </source>
</evidence>
<sequence length="350" mass="38642">MIANSMQIAAEDPEQVHAGTREVFFPVSLYALSQEHLLTLVCHIYGVGIVLCLCPYIGNLVIALHAFEIERLCQLIEKYKATWQHIVPPVALALATSPVVSKYDLSSLEVLSCAAAPLKKDLQERLMARLPRSRILQMYGMTEASPVTHLQRIADHGFTGTVGTLVPNMEARIVDDNTGKDLGINETGELLVRGPNVMMGYVGDLNNIGVLSSDGWYSSGDIAYIDKNGLCYVVDRKKELIKYKGFQVPPAELEGLLLTHPKVLDAAVCAYYCPEEATEVPLAYVVLAEEDRNQQTCKEIQRWADKRVAGYKQLRGGVHLIDAVPRNPSGKILRRMLPIQIQGGKNASKM</sequence>
<proteinExistence type="inferred from homology"/>
<gene>
    <name evidence="5" type="ORF">NEOLI_003941</name>
</gene>
<dbReference type="Gene3D" id="3.40.50.12780">
    <property type="entry name" value="N-terminal domain of ligase-like"/>
    <property type="match status" value="1"/>
</dbReference>
<feature type="domain" description="AMP-dependent synthetase/ligase" evidence="3">
    <location>
        <begin position="42"/>
        <end position="201"/>
    </location>
</feature>
<dbReference type="InterPro" id="IPR025110">
    <property type="entry name" value="AMP-bd_C"/>
</dbReference>
<dbReference type="Pfam" id="PF13193">
    <property type="entry name" value="AMP-binding_C"/>
    <property type="match status" value="1"/>
</dbReference>
<dbReference type="InterPro" id="IPR042099">
    <property type="entry name" value="ANL_N_sf"/>
</dbReference>
<dbReference type="Gene3D" id="3.30.300.30">
    <property type="match status" value="1"/>
</dbReference>
<dbReference type="GO" id="GO:0016405">
    <property type="term" value="F:CoA-ligase activity"/>
    <property type="evidence" value="ECO:0007669"/>
    <property type="project" value="TreeGrafter"/>
</dbReference>
<comment type="caution">
    <text evidence="5">The sequence shown here is derived from an EMBL/GenBank/DDBJ whole genome shotgun (WGS) entry which is preliminary data.</text>
</comment>
<dbReference type="AlphaFoldDB" id="A0A1U7LQJ7"/>
<dbReference type="Proteomes" id="UP000186594">
    <property type="component" value="Unassembled WGS sequence"/>
</dbReference>
<dbReference type="InterPro" id="IPR045851">
    <property type="entry name" value="AMP-bd_C_sf"/>
</dbReference>
<name>A0A1U7LQJ7_NEOID</name>
<feature type="domain" description="AMP-binding enzyme C-terminal" evidence="4">
    <location>
        <begin position="252"/>
        <end position="331"/>
    </location>
</feature>
<keyword evidence="6" id="KW-1185">Reference proteome</keyword>